<organism evidence="5 6">
    <name type="scientific">Pleurotus ostreatus (strain PC15)</name>
    <name type="common">Oyster mushroom</name>
    <dbReference type="NCBI Taxonomy" id="1137138"/>
    <lineage>
        <taxon>Eukaryota</taxon>
        <taxon>Fungi</taxon>
        <taxon>Dikarya</taxon>
        <taxon>Basidiomycota</taxon>
        <taxon>Agaricomycotina</taxon>
        <taxon>Agaricomycetes</taxon>
        <taxon>Agaricomycetidae</taxon>
        <taxon>Agaricales</taxon>
        <taxon>Pleurotineae</taxon>
        <taxon>Pleurotaceae</taxon>
        <taxon>Pleurotus</taxon>
    </lineage>
</organism>
<feature type="compositionally biased region" description="Low complexity" evidence="3">
    <location>
        <begin position="1599"/>
        <end position="1609"/>
    </location>
</feature>
<accession>A0A067N8X4</accession>
<dbReference type="CDD" id="cd00303">
    <property type="entry name" value="retropepsin_like"/>
    <property type="match status" value="1"/>
</dbReference>
<feature type="compositionally biased region" description="Acidic residues" evidence="3">
    <location>
        <begin position="278"/>
        <end position="287"/>
    </location>
</feature>
<dbReference type="GO" id="GO:0003676">
    <property type="term" value="F:nucleic acid binding"/>
    <property type="evidence" value="ECO:0007669"/>
    <property type="project" value="InterPro"/>
</dbReference>
<feature type="region of interest" description="Disordered" evidence="3">
    <location>
        <begin position="1704"/>
        <end position="1732"/>
    </location>
</feature>
<evidence type="ECO:0000256" key="1">
    <source>
        <dbReference type="ARBA" id="ARBA00022664"/>
    </source>
</evidence>
<feature type="domain" description="CCHC-type" evidence="4">
    <location>
        <begin position="436"/>
        <end position="452"/>
    </location>
</feature>
<dbReference type="InterPro" id="IPR021109">
    <property type="entry name" value="Peptidase_aspartic_dom_sf"/>
</dbReference>
<dbReference type="SMART" id="SM00343">
    <property type="entry name" value="ZnF_C2HC"/>
    <property type="match status" value="1"/>
</dbReference>
<feature type="compositionally biased region" description="Basic and acidic residues" evidence="3">
    <location>
        <begin position="1745"/>
        <end position="1755"/>
    </location>
</feature>
<dbReference type="OrthoDB" id="2961286at2759"/>
<feature type="region of interest" description="Disordered" evidence="3">
    <location>
        <begin position="681"/>
        <end position="720"/>
    </location>
</feature>
<keyword evidence="2" id="KW-0479">Metal-binding</keyword>
<dbReference type="InterPro" id="IPR036875">
    <property type="entry name" value="Znf_CCHC_sf"/>
</dbReference>
<dbReference type="VEuPathDB" id="FungiDB:PLEOSDRAFT_1107208"/>
<feature type="region of interest" description="Disordered" evidence="3">
    <location>
        <begin position="271"/>
        <end position="346"/>
    </location>
</feature>
<feature type="compositionally biased region" description="Basic residues" evidence="3">
    <location>
        <begin position="322"/>
        <end position="337"/>
    </location>
</feature>
<dbReference type="PROSITE" id="PS50158">
    <property type="entry name" value="ZF_CCHC"/>
    <property type="match status" value="1"/>
</dbReference>
<feature type="compositionally biased region" description="Polar residues" evidence="3">
    <location>
        <begin position="1"/>
        <end position="25"/>
    </location>
</feature>
<feature type="compositionally biased region" description="Basic and acidic residues" evidence="3">
    <location>
        <begin position="1376"/>
        <end position="1386"/>
    </location>
</feature>
<feature type="compositionally biased region" description="Basic and acidic residues" evidence="3">
    <location>
        <begin position="50"/>
        <end position="59"/>
    </location>
</feature>
<evidence type="ECO:0000256" key="3">
    <source>
        <dbReference type="SAM" id="MobiDB-lite"/>
    </source>
</evidence>
<keyword evidence="2" id="KW-0862">Zinc</keyword>
<proteinExistence type="predicted"/>
<feature type="region of interest" description="Disordered" evidence="3">
    <location>
        <begin position="1"/>
        <end position="59"/>
    </location>
</feature>
<evidence type="ECO:0000313" key="5">
    <source>
        <dbReference type="EMBL" id="KDQ24284.1"/>
    </source>
</evidence>
<dbReference type="Proteomes" id="UP000027073">
    <property type="component" value="Unassembled WGS sequence"/>
</dbReference>
<feature type="region of interest" description="Disordered" evidence="3">
    <location>
        <begin position="1744"/>
        <end position="1790"/>
    </location>
</feature>
<sequence>MSSNPVPSTSANPFNFPTPHQNIDFSQMREPTRTIDSSPESNFTELSDISLHRDEPPHLRHDYAKGRSPDMMPGPGEKAAPTRFKGDFDLVKQFIRKYNRLCAAYNLVDPQEKCERLVDYCSRSVRLFIESLPSYQRGQWAQLEKDVLKYYDADLDETRYIPDQLAELAEEWQHIKITDLATWKEYQREFLTKAGWLRSKDKVTKEMEAGYFWQGIHRKFRQDIEIRLFATNPTLTPKRAYPIDLVSSIAEGLLERNRFEYSLMGVNTERPDWYTQTDSDDSDDDSTDSDRRRKSKRHREHRKSRSRSSRKDDSDSEVENKKKNRSSRSRKNGRHSKSYKDTESQEEVEQLITQMSKMDISDPGYAVVYYKAIKLDPMVVDIISPPGFNHPPSRRPHTRVSFADQPQSFNYSAPRPPTPVNVRPPTLTGGNAEPMKCYVCGELGHTIRGCPKATELFRAGTIIRNGNGKIALRDGTVLSFGPHDPLVDVLKRRQQPLQSHFVALDSEEYVSEDYMDDYDFDESYPVQSSAVYPAQRAEKKTTSTRRQSIEEPTASPHVNKDNTPSMNTRSRPPSINQSRTQTTFRPANLPVVKPIDVRTPRVRPTANEDTVMKDLTQTESSPTVLKPAPQDSPRQKTQPRQSELSLQTDIQKMIREVLDITVHVPLSKLLGASKELSDAFSEQLKRRNPKSGTGSNLVTPPMENLPNQELSGSKPKISPIRNQARPSITQNSKIHLIGSSTSVAPPSLPVQVHLQNSNATAAGNLIYTQWSCDGSTIPIESIIDTGSQLNIINADLVPDFIRSPIEPDTVRQIIVASSGAKELKGLIRGVRLRNGDIETIADFYIGENVPFQALLGRPWQVENQVSIEQRETGAYLVFPTQGRPGRKLELPTATRPARIETSLLASKTPFPYQEDPYDSFFDSDTESEAEDDLENSETLPEAYTLNVQAYDEDSGKIARLLTSENQDNNDIRYSNNHRLLYPSQNYSDSMEVDLENCRPHGTPQKWEISLKESVELFHKVVLWCNPVLVLILTVAFAIPSLPQLVYAIARLLTKLLEFIGNYFVYIQGRNSNISSFYTSHSKPSHKSRTTSSLDQIGMPDLPVVLYTGSLHAVPGHEDYPMIDPTIDTPSSEALTRLAATITDWPPTPNHLVRYWNPSSLPSMRTSFRDAHYHAQLIDEAAQAYTNRPLDDRVILIMSSNNTIELSSMGMDSLLVQQGVMLNASIVSQTLRNEYRAPIQRGHLFYTFVTPRMEHPSEGVQHAANPVATCLGIGSPRLRVPRPIIIEDSDDDKVPDSQEEINLSQWPIFDIPVDRLIRGELPDYAAILSKKNDKQDNDNDGASIADSTAAVYSPTRPGSRRDSTSSDMSIELDDDPREPRIHDARPPTAIEERFLNSIFSTLTIASQPFGLPLSASQYAEPVVTPVNVDSTHSLPSLESVEHLEELDSSQVSTSPLNLPPKRLQEIRERAYNFLGRKITPSHEIEPTTNATVNPALISQPSPRNLIKVNRMDKDYDPKDCLHPPHGSLVCLRHNLTHAQHYALQESGLTLNEVDNMNEYELDEYLRTLNMETPSQPQEQPPPLPRLTEEELSEYAAALDAALDSPSSDSETLGSQSSVMSPDIAPAQSGNERTHTTDTTVQTDEPVKVMTLFLNHNVPRIVVNEFRDSKALPRLHDLYNHNNDSTSSSSFELILHPPTEAALRGTQIADGTYRTSTPYPTPERELEPTKSNTDWTNLKYPAFLTKTADDSENDKSSQDYMSMDESDYSPDAVDSPSSSTDPSDESQEDATVKDDESIILLHPPIQVQAQLHETFDTPIIDYHHPPNLPPNRNIIPTSIFATTQQIYPGELMYELATDAPDPWDYNGAETTVIRRMSNPPSYTKEQAKYMAEPPENHPYWLDNHADFKRIRTTVKYQGTYDNHPLRNWHNRFEAPTDYHDYWKDDGDTDIAQYVVDICEASRQGILLPEVWHDIDGPPEYIVKAQDAVRHVYRNLRGHLHELDECELCSANHDEEPLESVEGNRLLFFNVNVLPKNYGQLAPYDYYVEHYKNPWASDNHVVAFNPWNVKIIYLRRIRIDILQFFRELIYYVFTPEFRRFIDSPQAPSDMRHYFYHHCAFFRFLDYHIPLLFQGFSCECIHPEVGSSHTWTERQPNPSRNPLLTAEEDEFLHHISEYFEYQEVIRMANTCHHLREISYFLSSHVRSLFVHGYLDPDYIFDGQNNRRAIMWCRDSLAAY</sequence>
<evidence type="ECO:0000256" key="2">
    <source>
        <dbReference type="PROSITE-ProRule" id="PRU00047"/>
    </source>
</evidence>
<dbReference type="InParanoid" id="A0A067N8X4"/>
<keyword evidence="2" id="KW-0863">Zinc-finger</keyword>
<feature type="compositionally biased region" description="Polar residues" evidence="3">
    <location>
        <begin position="561"/>
        <end position="585"/>
    </location>
</feature>
<feature type="region of interest" description="Disordered" evidence="3">
    <location>
        <begin position="529"/>
        <end position="645"/>
    </location>
</feature>
<dbReference type="EMBL" id="KL198011">
    <property type="protein sequence ID" value="KDQ24284.1"/>
    <property type="molecule type" value="Genomic_DNA"/>
</dbReference>
<evidence type="ECO:0000259" key="4">
    <source>
        <dbReference type="PROSITE" id="PS50158"/>
    </source>
</evidence>
<evidence type="ECO:0000313" key="6">
    <source>
        <dbReference type="Proteomes" id="UP000027073"/>
    </source>
</evidence>
<feature type="compositionally biased region" description="Basic residues" evidence="3">
    <location>
        <begin position="292"/>
        <end position="308"/>
    </location>
</feature>
<feature type="compositionally biased region" description="Low complexity" evidence="3">
    <location>
        <begin position="1767"/>
        <end position="1779"/>
    </location>
</feature>
<dbReference type="STRING" id="1137138.A0A067N8X4"/>
<dbReference type="HOGENOM" id="CLU_231064_0_0_1"/>
<name>A0A067N8X4_PLEO1</name>
<feature type="region of interest" description="Disordered" evidence="3">
    <location>
        <begin position="1331"/>
        <end position="1386"/>
    </location>
</feature>
<dbReference type="GO" id="GO:0006397">
    <property type="term" value="P:mRNA processing"/>
    <property type="evidence" value="ECO:0007669"/>
    <property type="project" value="UniProtKB-KW"/>
</dbReference>
<dbReference type="GO" id="GO:0008270">
    <property type="term" value="F:zinc ion binding"/>
    <property type="evidence" value="ECO:0007669"/>
    <property type="project" value="UniProtKB-KW"/>
</dbReference>
<feature type="region of interest" description="Disordered" evidence="3">
    <location>
        <begin position="1599"/>
        <end position="1641"/>
    </location>
</feature>
<dbReference type="InterPro" id="IPR001878">
    <property type="entry name" value="Znf_CCHC"/>
</dbReference>
<feature type="compositionally biased region" description="Polar residues" evidence="3">
    <location>
        <begin position="34"/>
        <end position="47"/>
    </location>
</feature>
<protein>
    <recommendedName>
        <fullName evidence="4">CCHC-type domain-containing protein</fullName>
    </recommendedName>
</protein>
<feature type="region of interest" description="Disordered" evidence="3">
    <location>
        <begin position="918"/>
        <end position="937"/>
    </location>
</feature>
<keyword evidence="1" id="KW-0507">mRNA processing</keyword>
<feature type="compositionally biased region" description="Basic and acidic residues" evidence="3">
    <location>
        <begin position="309"/>
        <end position="321"/>
    </location>
</feature>
<reference evidence="6" key="1">
    <citation type="journal article" date="2014" name="Proc. Natl. Acad. Sci. U.S.A.">
        <title>Extensive sampling of basidiomycete genomes demonstrates inadequacy of the white-rot/brown-rot paradigm for wood decay fungi.</title>
        <authorList>
            <person name="Riley R."/>
            <person name="Salamov A.A."/>
            <person name="Brown D.W."/>
            <person name="Nagy L.G."/>
            <person name="Floudas D."/>
            <person name="Held B.W."/>
            <person name="Levasseur A."/>
            <person name="Lombard V."/>
            <person name="Morin E."/>
            <person name="Otillar R."/>
            <person name="Lindquist E.A."/>
            <person name="Sun H."/>
            <person name="LaButti K.M."/>
            <person name="Schmutz J."/>
            <person name="Jabbour D."/>
            <person name="Luo H."/>
            <person name="Baker S.E."/>
            <person name="Pisabarro A.G."/>
            <person name="Walton J.D."/>
            <person name="Blanchette R.A."/>
            <person name="Henrissat B."/>
            <person name="Martin F."/>
            <person name="Cullen D."/>
            <person name="Hibbett D.S."/>
            <person name="Grigoriev I.V."/>
        </authorList>
    </citation>
    <scope>NUCLEOTIDE SEQUENCE [LARGE SCALE GENOMIC DNA]</scope>
    <source>
        <strain evidence="6">PC15</strain>
    </source>
</reference>
<feature type="compositionally biased region" description="Polar residues" evidence="3">
    <location>
        <begin position="635"/>
        <end position="645"/>
    </location>
</feature>
<dbReference type="SUPFAM" id="SSF57756">
    <property type="entry name" value="Retrovirus zinc finger-like domains"/>
    <property type="match status" value="1"/>
</dbReference>
<dbReference type="Gene3D" id="2.40.70.10">
    <property type="entry name" value="Acid Proteases"/>
    <property type="match status" value="1"/>
</dbReference>
<feature type="compositionally biased region" description="Acidic residues" evidence="3">
    <location>
        <begin position="918"/>
        <end position="935"/>
    </location>
</feature>
<gene>
    <name evidence="5" type="ORF">PLEOSDRAFT_1107208</name>
</gene>